<evidence type="ECO:0000259" key="4">
    <source>
        <dbReference type="SMART" id="SM00560"/>
    </source>
</evidence>
<dbReference type="InterPro" id="IPR013425">
    <property type="entry name" value="Autotrns_rpt"/>
</dbReference>
<dbReference type="SMART" id="SM00560">
    <property type="entry name" value="LamGL"/>
    <property type="match status" value="1"/>
</dbReference>
<organism evidence="5 6">
    <name type="scientific">Posidoniimonas polymericola</name>
    <dbReference type="NCBI Taxonomy" id="2528002"/>
    <lineage>
        <taxon>Bacteria</taxon>
        <taxon>Pseudomonadati</taxon>
        <taxon>Planctomycetota</taxon>
        <taxon>Planctomycetia</taxon>
        <taxon>Pirellulales</taxon>
        <taxon>Lacipirellulaceae</taxon>
        <taxon>Posidoniimonas</taxon>
    </lineage>
</organism>
<reference evidence="5 6" key="1">
    <citation type="submission" date="2019-02" db="EMBL/GenBank/DDBJ databases">
        <title>Deep-cultivation of Planctomycetes and their phenomic and genomic characterization uncovers novel biology.</title>
        <authorList>
            <person name="Wiegand S."/>
            <person name="Jogler M."/>
            <person name="Boedeker C."/>
            <person name="Pinto D."/>
            <person name="Vollmers J."/>
            <person name="Rivas-Marin E."/>
            <person name="Kohn T."/>
            <person name="Peeters S.H."/>
            <person name="Heuer A."/>
            <person name="Rast P."/>
            <person name="Oberbeckmann S."/>
            <person name="Bunk B."/>
            <person name="Jeske O."/>
            <person name="Meyerdierks A."/>
            <person name="Storesund J.E."/>
            <person name="Kallscheuer N."/>
            <person name="Luecker S."/>
            <person name="Lage O.M."/>
            <person name="Pohl T."/>
            <person name="Merkel B.J."/>
            <person name="Hornburger P."/>
            <person name="Mueller R.-W."/>
            <person name="Bruemmer F."/>
            <person name="Labrenz M."/>
            <person name="Spormann A.M."/>
            <person name="Op Den Camp H."/>
            <person name="Overmann J."/>
            <person name="Amann R."/>
            <person name="Jetten M.S.M."/>
            <person name="Mascher T."/>
            <person name="Medema M.H."/>
            <person name="Devos D.P."/>
            <person name="Kaster A.-K."/>
            <person name="Ovreas L."/>
            <person name="Rohde M."/>
            <person name="Galperin M.Y."/>
            <person name="Jogler C."/>
        </authorList>
    </citation>
    <scope>NUCLEOTIDE SEQUENCE [LARGE SCALE GENOMIC DNA]</scope>
    <source>
        <strain evidence="5 6">Pla123a</strain>
    </source>
</reference>
<dbReference type="InterPro" id="IPR013320">
    <property type="entry name" value="ConA-like_dom_sf"/>
</dbReference>
<evidence type="ECO:0000256" key="3">
    <source>
        <dbReference type="SAM" id="SignalP"/>
    </source>
</evidence>
<dbReference type="InterPro" id="IPR006558">
    <property type="entry name" value="LamG-like"/>
</dbReference>
<comment type="caution">
    <text evidence="5">The sequence shown here is derived from an EMBL/GenBank/DDBJ whole genome shotgun (WGS) entry which is preliminary data.</text>
</comment>
<accession>A0A5C5YL69</accession>
<evidence type="ECO:0000256" key="1">
    <source>
        <dbReference type="ARBA" id="ARBA00022729"/>
    </source>
</evidence>
<dbReference type="SUPFAM" id="SSF49899">
    <property type="entry name" value="Concanavalin A-like lectins/glucanases"/>
    <property type="match status" value="1"/>
</dbReference>
<dbReference type="Pfam" id="PF12951">
    <property type="entry name" value="PATR"/>
    <property type="match status" value="2"/>
</dbReference>
<dbReference type="Gene3D" id="2.60.120.200">
    <property type="match status" value="1"/>
</dbReference>
<dbReference type="PROSITE" id="PS00018">
    <property type="entry name" value="EF_HAND_1"/>
    <property type="match status" value="1"/>
</dbReference>
<gene>
    <name evidence="5" type="ORF">Pla123a_31040</name>
</gene>
<sequence precursor="true">MDQTRRVGWGVLCCCALLVGRADAQLTYSLSWGWSGDARQNAANAALSGALARYNAYGDFTGGNGSHVQAAYNAGVPTAQAGYGGWGGIIEYGGTWPNERVTMHELDHWLGTGTFSASNGRSWDGPRAVRILEQFEGVGARVGTDGTHFWPYGLNYDTEWSELNAQRNVALVYALRADWGIGSAANPTAWNATNVTLTGSDAPGTSGFHHADKWSDNTFAHPNADYATGGFDLRTPNGTPSWTFAGKSLTINRGGRLLYNGWGATGRVTINDLTVANATVRHDQFSQDIFRLAGNTTLVGAATFEAARGPMVIEASLRGDGSLTKTGANDLTLAAANEYAGATNIQSGTLRLSRGSLLAEYTFDNVRGVGVPNSGSAGNPLNGLLAGGATIVDAGGGREGRAVSLSGGASVDVQSAITDLAPDGNWAVSAWVNTTTAGGAILSKTDGGWDRGNTAFYLGDGAGAGSGGQPAGVRWAGGFLQTAPGSTTVTDGQWHQVTYVNSGGEYTIYVDGQAQTTSTADSAFGNADVGSLVQLGRANNPGDGALNFNGLMDSVQIFSQSLSAQQVAALHGGEQLGSLPSTTVVNISAAATLDLNGTTQEIAGLNGVGTSAITLGSRGRLIINNAETSEHWGTISGNGGLAKSGAGDLLLAGVGTHTGGITVAEGRLIVEGDTGFGTTAIEAGASLAGSGNVRGTLDLQSGAELEVALAGPSHDPLNVDGAAALDGLLSVSLDAGYLPALGESITVLTAVGLTNNLTLGGPDGALFSLAESTPNALVLTAVSNLAGDYNNDGAVDAADYVVWRDNVGQPAGTLFNDPSAAAVGSAQYAAWQGNYGATMTVVGAAAVPEPAAFALLASVLATLGRVRPISRRNLGG</sequence>
<evidence type="ECO:0000256" key="2">
    <source>
        <dbReference type="ARBA" id="ARBA00023157"/>
    </source>
</evidence>
<keyword evidence="1 3" id="KW-0732">Signal</keyword>
<dbReference type="Proteomes" id="UP000318478">
    <property type="component" value="Unassembled WGS sequence"/>
</dbReference>
<dbReference type="Gene3D" id="2.160.20.20">
    <property type="match status" value="1"/>
</dbReference>
<evidence type="ECO:0000313" key="5">
    <source>
        <dbReference type="EMBL" id="TWT75594.1"/>
    </source>
</evidence>
<feature type="signal peptide" evidence="3">
    <location>
        <begin position="1"/>
        <end position="24"/>
    </location>
</feature>
<name>A0A5C5YL69_9BACT</name>
<protein>
    <submittedName>
        <fullName evidence="5">Autotransporter-associated beta strand repeat protein</fullName>
    </submittedName>
</protein>
<dbReference type="OrthoDB" id="229586at2"/>
<feature type="domain" description="LamG-like jellyroll fold" evidence="4">
    <location>
        <begin position="424"/>
        <end position="565"/>
    </location>
</feature>
<dbReference type="AlphaFoldDB" id="A0A5C5YL69"/>
<dbReference type="EMBL" id="SJPO01000007">
    <property type="protein sequence ID" value="TWT75594.1"/>
    <property type="molecule type" value="Genomic_DNA"/>
</dbReference>
<dbReference type="Pfam" id="PF13385">
    <property type="entry name" value="Laminin_G_3"/>
    <property type="match status" value="1"/>
</dbReference>
<feature type="chain" id="PRO_5022975712" evidence="3">
    <location>
        <begin position="25"/>
        <end position="876"/>
    </location>
</feature>
<dbReference type="InterPro" id="IPR012332">
    <property type="entry name" value="Autotransporter_pectin_lyase_C"/>
</dbReference>
<dbReference type="RefSeq" id="WP_146588492.1">
    <property type="nucleotide sequence ID" value="NZ_SJPO01000007.1"/>
</dbReference>
<proteinExistence type="predicted"/>
<dbReference type="NCBIfam" id="TIGR02601">
    <property type="entry name" value="autotrns_rpt"/>
    <property type="match status" value="2"/>
</dbReference>
<dbReference type="InterPro" id="IPR018247">
    <property type="entry name" value="EF_Hand_1_Ca_BS"/>
</dbReference>
<evidence type="ECO:0000313" key="6">
    <source>
        <dbReference type="Proteomes" id="UP000318478"/>
    </source>
</evidence>
<keyword evidence="2" id="KW-1015">Disulfide bond</keyword>
<keyword evidence="6" id="KW-1185">Reference proteome</keyword>